<dbReference type="GO" id="GO:0140359">
    <property type="term" value="F:ABC-type transporter activity"/>
    <property type="evidence" value="ECO:0007669"/>
    <property type="project" value="InterPro"/>
</dbReference>
<dbReference type="InterPro" id="IPR000412">
    <property type="entry name" value="ABC_2_transport"/>
</dbReference>
<dbReference type="PIRSF" id="PIRSF006648">
    <property type="entry name" value="DrrB"/>
    <property type="match status" value="1"/>
</dbReference>
<feature type="transmembrane region" description="Helical" evidence="10">
    <location>
        <begin position="79"/>
        <end position="97"/>
    </location>
</feature>
<feature type="transmembrane region" description="Helical" evidence="10">
    <location>
        <begin position="242"/>
        <end position="263"/>
    </location>
</feature>
<dbReference type="GO" id="GO:0015920">
    <property type="term" value="P:lipopolysaccharide transport"/>
    <property type="evidence" value="ECO:0007669"/>
    <property type="project" value="TreeGrafter"/>
</dbReference>
<evidence type="ECO:0000256" key="10">
    <source>
        <dbReference type="RuleBase" id="RU361157"/>
    </source>
</evidence>
<keyword evidence="7" id="KW-0972">Capsule biogenesis/degradation</keyword>
<sequence length="274" mass="31440">MREKLLLFNPIHIFLQLFKKKELILQFAKRDLLARYKGSYLGILWSFINPLLMLVIYTFVFSEVFKSKWSSGTESKVEFALLLFCGLNAFNIFAEVIGRAPGLILNHTNYVKKVVFPLEILPVTILLSALMQSSINFLILISALVLLMHTLQWTALFLPLVLLPLVLLTLGLGWFFSSLGVFMRDITQFVGTAISALMLLSPIFYPVSIVPEQLKILYYINPFGYVIEDVRRILVWGQMPQWSWLASGMFIGLLFFVCGYAWFEKTRKGFSDVL</sequence>
<dbReference type="GO" id="GO:0043190">
    <property type="term" value="C:ATP-binding cassette (ABC) transporter complex"/>
    <property type="evidence" value="ECO:0007669"/>
    <property type="project" value="InterPro"/>
</dbReference>
<dbReference type="AlphaFoldDB" id="A0A926KNX3"/>
<evidence type="ECO:0000256" key="7">
    <source>
        <dbReference type="ARBA" id="ARBA00022903"/>
    </source>
</evidence>
<dbReference type="PRINTS" id="PR00164">
    <property type="entry name" value="ABC2TRNSPORT"/>
</dbReference>
<keyword evidence="8 10" id="KW-1133">Transmembrane helix</keyword>
<accession>A0A926KNX3</accession>
<comment type="similarity">
    <text evidence="2 10">Belongs to the ABC-2 integral membrane protein family.</text>
</comment>
<reference evidence="12" key="1">
    <citation type="submission" date="2020-09" db="EMBL/GenBank/DDBJ databases">
        <title>Draft Genome Sequence of Paenibacillus sp. WST5.</title>
        <authorList>
            <person name="Bao Z."/>
        </authorList>
    </citation>
    <scope>NUCLEOTIDE SEQUENCE</scope>
    <source>
        <strain evidence="12">WST5</strain>
    </source>
</reference>
<feature type="transmembrane region" description="Helical" evidence="10">
    <location>
        <begin position="39"/>
        <end position="59"/>
    </location>
</feature>
<keyword evidence="9 10" id="KW-0472">Membrane</keyword>
<dbReference type="EMBL" id="JACVVD010000002">
    <property type="protein sequence ID" value="MBD0379688.1"/>
    <property type="molecule type" value="Genomic_DNA"/>
</dbReference>
<name>A0A926KNX3_9BACL</name>
<dbReference type="Proteomes" id="UP000650466">
    <property type="component" value="Unassembled WGS sequence"/>
</dbReference>
<comment type="subcellular location">
    <subcellularLocation>
        <location evidence="1 10">Cell membrane</location>
        <topology evidence="1 10">Multi-pass membrane protein</topology>
    </subcellularLocation>
</comment>
<feature type="transmembrane region" description="Helical" evidence="10">
    <location>
        <begin position="118"/>
        <end position="147"/>
    </location>
</feature>
<keyword evidence="13" id="KW-1185">Reference proteome</keyword>
<gene>
    <name evidence="12" type="ORF">ICC18_06140</name>
</gene>
<feature type="transmembrane region" description="Helical" evidence="10">
    <location>
        <begin position="189"/>
        <end position="209"/>
    </location>
</feature>
<proteinExistence type="inferred from homology"/>
<dbReference type="InterPro" id="IPR047817">
    <property type="entry name" value="ABC2_TM_bact-type"/>
</dbReference>
<dbReference type="PANTHER" id="PTHR30413">
    <property type="entry name" value="INNER MEMBRANE TRANSPORT PERMEASE"/>
    <property type="match status" value="1"/>
</dbReference>
<evidence type="ECO:0000313" key="12">
    <source>
        <dbReference type="EMBL" id="MBD0379688.1"/>
    </source>
</evidence>
<keyword evidence="6 10" id="KW-0812">Transmembrane</keyword>
<comment type="caution">
    <text evidence="12">The sequence shown here is derived from an EMBL/GenBank/DDBJ whole genome shotgun (WGS) entry which is preliminary data.</text>
</comment>
<evidence type="ECO:0000256" key="5">
    <source>
        <dbReference type="ARBA" id="ARBA00022597"/>
    </source>
</evidence>
<keyword evidence="3 10" id="KW-0813">Transport</keyword>
<dbReference type="InterPro" id="IPR013525">
    <property type="entry name" value="ABC2_TM"/>
</dbReference>
<evidence type="ECO:0000256" key="4">
    <source>
        <dbReference type="ARBA" id="ARBA00022475"/>
    </source>
</evidence>
<protein>
    <recommendedName>
        <fullName evidence="10">Transport permease protein</fullName>
    </recommendedName>
</protein>
<keyword evidence="5" id="KW-0762">Sugar transport</keyword>
<evidence type="ECO:0000256" key="8">
    <source>
        <dbReference type="ARBA" id="ARBA00022989"/>
    </source>
</evidence>
<organism evidence="12 13">
    <name type="scientific">Paenibacillus sedimenti</name>
    <dbReference type="NCBI Taxonomy" id="2770274"/>
    <lineage>
        <taxon>Bacteria</taxon>
        <taxon>Bacillati</taxon>
        <taxon>Bacillota</taxon>
        <taxon>Bacilli</taxon>
        <taxon>Bacillales</taxon>
        <taxon>Paenibacillaceae</taxon>
        <taxon>Paenibacillus</taxon>
    </lineage>
</organism>
<evidence type="ECO:0000256" key="3">
    <source>
        <dbReference type="ARBA" id="ARBA00022448"/>
    </source>
</evidence>
<feature type="domain" description="ABC transmembrane type-2" evidence="11">
    <location>
        <begin position="41"/>
        <end position="266"/>
    </location>
</feature>
<evidence type="ECO:0000256" key="6">
    <source>
        <dbReference type="ARBA" id="ARBA00022692"/>
    </source>
</evidence>
<dbReference type="PANTHER" id="PTHR30413:SF10">
    <property type="entry name" value="CAPSULE POLYSACCHARIDE EXPORT INNER-MEMBRANE PROTEIN CTRC"/>
    <property type="match status" value="1"/>
</dbReference>
<evidence type="ECO:0000256" key="9">
    <source>
        <dbReference type="ARBA" id="ARBA00023136"/>
    </source>
</evidence>
<evidence type="ECO:0000256" key="1">
    <source>
        <dbReference type="ARBA" id="ARBA00004651"/>
    </source>
</evidence>
<dbReference type="Pfam" id="PF01061">
    <property type="entry name" value="ABC2_membrane"/>
    <property type="match status" value="1"/>
</dbReference>
<evidence type="ECO:0000256" key="2">
    <source>
        <dbReference type="ARBA" id="ARBA00007783"/>
    </source>
</evidence>
<keyword evidence="4 10" id="KW-1003">Cell membrane</keyword>
<evidence type="ECO:0000259" key="11">
    <source>
        <dbReference type="PROSITE" id="PS51012"/>
    </source>
</evidence>
<evidence type="ECO:0000313" key="13">
    <source>
        <dbReference type="Proteomes" id="UP000650466"/>
    </source>
</evidence>
<feature type="transmembrane region" description="Helical" evidence="10">
    <location>
        <begin position="153"/>
        <end position="177"/>
    </location>
</feature>
<dbReference type="PROSITE" id="PS51012">
    <property type="entry name" value="ABC_TM2"/>
    <property type="match status" value="1"/>
</dbReference>